<dbReference type="PANTHER" id="PTHR46268:SF15">
    <property type="entry name" value="UNIVERSAL STRESS PROTEIN HP_0031"/>
    <property type="match status" value="1"/>
</dbReference>
<comment type="similarity">
    <text evidence="1">Belongs to the universal stress protein A family.</text>
</comment>
<feature type="compositionally biased region" description="Basic and acidic residues" evidence="2">
    <location>
        <begin position="167"/>
        <end position="181"/>
    </location>
</feature>
<evidence type="ECO:0000256" key="1">
    <source>
        <dbReference type="ARBA" id="ARBA00008791"/>
    </source>
</evidence>
<dbReference type="Gene3D" id="3.40.50.620">
    <property type="entry name" value="HUPs"/>
    <property type="match status" value="1"/>
</dbReference>
<proteinExistence type="inferred from homology"/>
<comment type="caution">
    <text evidence="4">The sequence shown here is derived from an EMBL/GenBank/DDBJ whole genome shotgun (WGS) entry which is preliminary data.</text>
</comment>
<feature type="domain" description="UspA" evidence="3">
    <location>
        <begin position="1"/>
        <end position="146"/>
    </location>
</feature>
<keyword evidence="5" id="KW-1185">Reference proteome</keyword>
<dbReference type="SUPFAM" id="SSF52402">
    <property type="entry name" value="Adenine nucleotide alpha hydrolases-like"/>
    <property type="match status" value="1"/>
</dbReference>
<dbReference type="InterPro" id="IPR006016">
    <property type="entry name" value="UspA"/>
</dbReference>
<evidence type="ECO:0000256" key="2">
    <source>
        <dbReference type="SAM" id="MobiDB-lite"/>
    </source>
</evidence>
<dbReference type="RefSeq" id="WP_313875670.1">
    <property type="nucleotide sequence ID" value="NZ_JAVBIK010000001.1"/>
</dbReference>
<dbReference type="EMBL" id="JAVBIK010000001">
    <property type="protein sequence ID" value="MDT7520031.1"/>
    <property type="molecule type" value="Genomic_DNA"/>
</dbReference>
<name>A0ABU3KQE1_9BURK</name>
<dbReference type="InterPro" id="IPR014729">
    <property type="entry name" value="Rossmann-like_a/b/a_fold"/>
</dbReference>
<feature type="region of interest" description="Disordered" evidence="2">
    <location>
        <begin position="155"/>
        <end position="181"/>
    </location>
</feature>
<sequence length="181" mass="19656">MVRKILAVVDARPVSQSAIDQAIEMAQAHRADIFFFGVLPHYDYPAVDLLPVANFPEETLQAKSAIETSRLLAAASAWAERCGVHSHRATSVAGDIAHAVADAAEKRHCDLIVVGNEDNNAVLRLLNGNIVPGLISKSTVPVLVCKDRPLRTTHASSLRRFSNGRPPARETGTRDYDEPND</sequence>
<accession>A0ABU3KQE1</accession>
<dbReference type="InterPro" id="IPR006015">
    <property type="entry name" value="Universal_stress_UspA"/>
</dbReference>
<organism evidence="4 5">
    <name type="scientific">Rhodoferax potami</name>
    <dbReference type="NCBI Taxonomy" id="3068338"/>
    <lineage>
        <taxon>Bacteria</taxon>
        <taxon>Pseudomonadati</taxon>
        <taxon>Pseudomonadota</taxon>
        <taxon>Betaproteobacteria</taxon>
        <taxon>Burkholderiales</taxon>
        <taxon>Comamonadaceae</taxon>
        <taxon>Rhodoferax</taxon>
    </lineage>
</organism>
<dbReference type="PANTHER" id="PTHR46268">
    <property type="entry name" value="STRESS RESPONSE PROTEIN NHAX"/>
    <property type="match status" value="1"/>
</dbReference>
<dbReference type="CDD" id="cd00293">
    <property type="entry name" value="USP-like"/>
    <property type="match status" value="1"/>
</dbReference>
<gene>
    <name evidence="4" type="ORF">RAE19_15150</name>
</gene>
<evidence type="ECO:0000313" key="5">
    <source>
        <dbReference type="Proteomes" id="UP001321700"/>
    </source>
</evidence>
<dbReference type="PRINTS" id="PR01438">
    <property type="entry name" value="UNVRSLSTRESS"/>
</dbReference>
<dbReference type="Proteomes" id="UP001321700">
    <property type="component" value="Unassembled WGS sequence"/>
</dbReference>
<protein>
    <submittedName>
        <fullName evidence="4">Universal stress protein</fullName>
    </submittedName>
</protein>
<evidence type="ECO:0000313" key="4">
    <source>
        <dbReference type="EMBL" id="MDT7520031.1"/>
    </source>
</evidence>
<dbReference type="Pfam" id="PF00582">
    <property type="entry name" value="Usp"/>
    <property type="match status" value="1"/>
</dbReference>
<reference evidence="4 5" key="1">
    <citation type="submission" date="2023-08" db="EMBL/GenBank/DDBJ databases">
        <title>Rhodoferax potami sp. nov. and Rhodoferax mekongensis sp. nov., isolated from the Mekong River in Thailand.</title>
        <authorList>
            <person name="Kitikhun S."/>
            <person name="Charoenyingcharoen P."/>
            <person name="Siriarchawattana P."/>
            <person name="Likhitrattanapisal S."/>
            <person name="Nilsakha T."/>
            <person name="Chanpet A."/>
            <person name="Rattanawaree P."/>
            <person name="Ingsriswang S."/>
        </authorList>
    </citation>
    <scope>NUCLEOTIDE SEQUENCE [LARGE SCALE GENOMIC DNA]</scope>
    <source>
        <strain evidence="4 5">TBRC 17660</strain>
    </source>
</reference>
<evidence type="ECO:0000259" key="3">
    <source>
        <dbReference type="Pfam" id="PF00582"/>
    </source>
</evidence>